<keyword evidence="2" id="KW-1185">Reference proteome</keyword>
<accession>A0A518BRC3</accession>
<evidence type="ECO:0000313" key="2">
    <source>
        <dbReference type="Proteomes" id="UP000316921"/>
    </source>
</evidence>
<dbReference type="KEGG" id="pbap:Pla133_46360"/>
<dbReference type="RefSeq" id="WP_145069470.1">
    <property type="nucleotide sequence ID" value="NZ_CP036287.1"/>
</dbReference>
<name>A0A518BRC3_9BACT</name>
<organism evidence="1 2">
    <name type="scientific">Engelhardtia mirabilis</name>
    <dbReference type="NCBI Taxonomy" id="2528011"/>
    <lineage>
        <taxon>Bacteria</taxon>
        <taxon>Pseudomonadati</taxon>
        <taxon>Planctomycetota</taxon>
        <taxon>Planctomycetia</taxon>
        <taxon>Planctomycetia incertae sedis</taxon>
        <taxon>Engelhardtia</taxon>
    </lineage>
</organism>
<evidence type="ECO:0000313" key="1">
    <source>
        <dbReference type="EMBL" id="QDU69516.1"/>
    </source>
</evidence>
<reference evidence="1 2" key="1">
    <citation type="submission" date="2019-02" db="EMBL/GenBank/DDBJ databases">
        <title>Deep-cultivation of Planctomycetes and their phenomic and genomic characterization uncovers novel biology.</title>
        <authorList>
            <person name="Wiegand S."/>
            <person name="Jogler M."/>
            <person name="Boedeker C."/>
            <person name="Pinto D."/>
            <person name="Vollmers J."/>
            <person name="Rivas-Marin E."/>
            <person name="Kohn T."/>
            <person name="Peeters S.H."/>
            <person name="Heuer A."/>
            <person name="Rast P."/>
            <person name="Oberbeckmann S."/>
            <person name="Bunk B."/>
            <person name="Jeske O."/>
            <person name="Meyerdierks A."/>
            <person name="Storesund J.E."/>
            <person name="Kallscheuer N."/>
            <person name="Luecker S."/>
            <person name="Lage O.M."/>
            <person name="Pohl T."/>
            <person name="Merkel B.J."/>
            <person name="Hornburger P."/>
            <person name="Mueller R.-W."/>
            <person name="Bruemmer F."/>
            <person name="Labrenz M."/>
            <person name="Spormann A.M."/>
            <person name="Op den Camp H."/>
            <person name="Overmann J."/>
            <person name="Amann R."/>
            <person name="Jetten M.S.M."/>
            <person name="Mascher T."/>
            <person name="Medema M.H."/>
            <person name="Devos D.P."/>
            <person name="Kaster A.-K."/>
            <person name="Ovreas L."/>
            <person name="Rohde M."/>
            <person name="Galperin M.Y."/>
            <person name="Jogler C."/>
        </authorList>
    </citation>
    <scope>NUCLEOTIDE SEQUENCE [LARGE SCALE GENOMIC DNA]</scope>
    <source>
        <strain evidence="1 2">Pla133</strain>
    </source>
</reference>
<sequence>MNTDAEPDDSRLNLYGDLIAHLEGEPTSAALETLRREAPLEFDRRLAHVRQVLAAAAQARLEPLPRASLDRAKALLADERGRGGWRTLVGKLVPPIADPQLALRQQVAGLRPYQALYTVDDYDVDLALDESGALIGQLMHRDGDELGAARAVLRGDDGRVAGTPLDALGCFVFDQLPAAPMELSIELGTTLIVLADVDPNR</sequence>
<gene>
    <name evidence="1" type="ORF">Pla133_46360</name>
</gene>
<protein>
    <submittedName>
        <fullName evidence="1">Uncharacterized protein</fullName>
    </submittedName>
</protein>
<proteinExistence type="predicted"/>
<dbReference type="Proteomes" id="UP000316921">
    <property type="component" value="Chromosome"/>
</dbReference>
<dbReference type="AlphaFoldDB" id="A0A518BRC3"/>
<dbReference type="EMBL" id="CP036287">
    <property type="protein sequence ID" value="QDU69516.1"/>
    <property type="molecule type" value="Genomic_DNA"/>
</dbReference>